<dbReference type="InterPro" id="IPR053231">
    <property type="entry name" value="GPCR_LN-TM7"/>
</dbReference>
<keyword evidence="1" id="KW-1133">Transmembrane helix</keyword>
<keyword evidence="1" id="KW-0472">Membrane</keyword>
<gene>
    <name evidence="2" type="ORF">OCBIM_22004603mg</name>
</gene>
<name>A0A0L8HW34_OCTBM</name>
<dbReference type="STRING" id="37653.A0A0L8HW34"/>
<dbReference type="EMBL" id="KQ417182">
    <property type="protein sequence ID" value="KOF93406.1"/>
    <property type="molecule type" value="Genomic_DNA"/>
</dbReference>
<feature type="transmembrane region" description="Helical" evidence="1">
    <location>
        <begin position="360"/>
        <end position="380"/>
    </location>
</feature>
<dbReference type="PANTHER" id="PTHR45902:SF1">
    <property type="entry name" value="LATROPHILIN RECEPTOR-LIKE PROTEIN A"/>
    <property type="match status" value="1"/>
</dbReference>
<organism evidence="2">
    <name type="scientific">Octopus bimaculoides</name>
    <name type="common">California two-spotted octopus</name>
    <dbReference type="NCBI Taxonomy" id="37653"/>
    <lineage>
        <taxon>Eukaryota</taxon>
        <taxon>Metazoa</taxon>
        <taxon>Spiralia</taxon>
        <taxon>Lophotrochozoa</taxon>
        <taxon>Mollusca</taxon>
        <taxon>Cephalopoda</taxon>
        <taxon>Coleoidea</taxon>
        <taxon>Octopodiformes</taxon>
        <taxon>Octopoda</taxon>
        <taxon>Incirrata</taxon>
        <taxon>Octopodidae</taxon>
        <taxon>Octopus</taxon>
    </lineage>
</organism>
<sequence length="472" mass="54387">MIPEANVLSCSDVKCELNENKTCVCSDFNNANNSRDLSEMYDRYYSNFDKLNSIKICSEEYVDDKTIREKCESQSNSSLFNVYVTSRKTGKVYRNKYCALCNNEDDFIFWNLKINSVECLNYIKYPNITFDSSKCEWSFRHPPFPFHNSRCPKTIDCCCNNNKENALNESSRDLFYENLCCNSSTIYTIPTIRSKHHPTGYKFTISFRILIDFNDENFWDTNMGKSGKLCPENSVFDHYLGKCRKSYDANRITRNDRLNCTTLIELNSTEYFLLENQTLFHNATESFHSQDFYIINNSRVYICQERVLDSPGYGGTIILTKSEFYISLTGTMISVIALAVYFIMYLVLPPLRNLSGRINASFALSLFIADICFLIVLLIGEFPGYYPEHLDRPGCPLPRRLRLPQHVFLSPRAFVILLHVVPNISIYIYTYISVNIICDNYSVAMIKLRVSDVEADALDGISSVIGPSKKML</sequence>
<dbReference type="OrthoDB" id="6153483at2759"/>
<reference evidence="2" key="1">
    <citation type="submission" date="2015-07" db="EMBL/GenBank/DDBJ databases">
        <title>MeaNS - Measles Nucleotide Surveillance Program.</title>
        <authorList>
            <person name="Tran T."/>
            <person name="Druce J."/>
        </authorList>
    </citation>
    <scope>NUCLEOTIDE SEQUENCE</scope>
    <source>
        <strain evidence="2">UCB-OBI-ISO-001</strain>
        <tissue evidence="2">Gonad</tissue>
    </source>
</reference>
<feature type="transmembrane region" description="Helical" evidence="1">
    <location>
        <begin position="324"/>
        <end position="348"/>
    </location>
</feature>
<feature type="transmembrane region" description="Helical" evidence="1">
    <location>
        <begin position="413"/>
        <end position="438"/>
    </location>
</feature>
<dbReference type="AlphaFoldDB" id="A0A0L8HW34"/>
<accession>A0A0L8HW34</accession>
<dbReference type="Gene3D" id="1.20.1070.10">
    <property type="entry name" value="Rhodopsin 7-helix transmembrane proteins"/>
    <property type="match status" value="1"/>
</dbReference>
<evidence type="ECO:0000256" key="1">
    <source>
        <dbReference type="SAM" id="Phobius"/>
    </source>
</evidence>
<evidence type="ECO:0000313" key="2">
    <source>
        <dbReference type="EMBL" id="KOF93406.1"/>
    </source>
</evidence>
<protein>
    <submittedName>
        <fullName evidence="2">Uncharacterized protein</fullName>
    </submittedName>
</protein>
<keyword evidence="1" id="KW-0812">Transmembrane</keyword>
<dbReference type="PANTHER" id="PTHR45902">
    <property type="entry name" value="LATROPHILIN RECEPTOR-LIKE PROTEIN A"/>
    <property type="match status" value="1"/>
</dbReference>
<proteinExistence type="predicted"/>